<feature type="region of interest" description="Disordered" evidence="1">
    <location>
        <begin position="1"/>
        <end position="20"/>
    </location>
</feature>
<comment type="caution">
    <text evidence="2">The sequence shown here is derived from an EMBL/GenBank/DDBJ whole genome shotgun (WGS) entry which is preliminary data.</text>
</comment>
<sequence>MARESFTGGERSGRRTWDRFQCTGPQDLHHAVKVNDALAIDTPITHPDDWDRFQWERSQSAPPSETEVLS</sequence>
<reference evidence="3" key="1">
    <citation type="journal article" date="2019" name="Int. J. Syst. Evol. Microbiol.">
        <title>The Global Catalogue of Microorganisms (GCM) 10K type strain sequencing project: providing services to taxonomists for standard genome sequencing and annotation.</title>
        <authorList>
            <consortium name="The Broad Institute Genomics Platform"/>
            <consortium name="The Broad Institute Genome Sequencing Center for Infectious Disease"/>
            <person name="Wu L."/>
            <person name="Ma J."/>
        </authorList>
    </citation>
    <scope>NUCLEOTIDE SEQUENCE [LARGE SCALE GENOMIC DNA]</scope>
    <source>
        <strain evidence="3">JCM 9095</strain>
    </source>
</reference>
<evidence type="ECO:0000256" key="1">
    <source>
        <dbReference type="SAM" id="MobiDB-lite"/>
    </source>
</evidence>
<evidence type="ECO:0000313" key="2">
    <source>
        <dbReference type="EMBL" id="GAA3167288.1"/>
    </source>
</evidence>
<name>A0ABP6P9U3_9ACTN</name>
<dbReference type="EMBL" id="BAAAUH010000007">
    <property type="protein sequence ID" value="GAA3167288.1"/>
    <property type="molecule type" value="Genomic_DNA"/>
</dbReference>
<proteinExistence type="predicted"/>
<evidence type="ECO:0000313" key="3">
    <source>
        <dbReference type="Proteomes" id="UP001501866"/>
    </source>
</evidence>
<gene>
    <name evidence="2" type="ORF">GCM10010451_14410</name>
</gene>
<accession>A0ABP6P9U3</accession>
<protein>
    <submittedName>
        <fullName evidence="2">Uncharacterized protein</fullName>
    </submittedName>
</protein>
<dbReference type="Proteomes" id="UP001501866">
    <property type="component" value="Unassembled WGS sequence"/>
</dbReference>
<organism evidence="2 3">
    <name type="scientific">Streptomyces virens</name>
    <dbReference type="NCBI Taxonomy" id="285572"/>
    <lineage>
        <taxon>Bacteria</taxon>
        <taxon>Bacillati</taxon>
        <taxon>Actinomycetota</taxon>
        <taxon>Actinomycetes</taxon>
        <taxon>Kitasatosporales</taxon>
        <taxon>Streptomycetaceae</taxon>
        <taxon>Streptomyces</taxon>
    </lineage>
</organism>
<keyword evidence="3" id="KW-1185">Reference proteome</keyword>